<evidence type="ECO:0000313" key="4">
    <source>
        <dbReference type="Proteomes" id="UP000030763"/>
    </source>
</evidence>
<keyword evidence="1" id="KW-0812">Transmembrane</keyword>
<dbReference type="AlphaFoldDB" id="U6M2V7"/>
<evidence type="ECO:0000256" key="2">
    <source>
        <dbReference type="SAM" id="SignalP"/>
    </source>
</evidence>
<dbReference type="EMBL" id="HG719620">
    <property type="protein sequence ID" value="CDJ58361.1"/>
    <property type="molecule type" value="Genomic_DNA"/>
</dbReference>
<feature type="signal peptide" evidence="2">
    <location>
        <begin position="1"/>
        <end position="31"/>
    </location>
</feature>
<name>U6M2V7_EIMMA</name>
<evidence type="ECO:0000313" key="3">
    <source>
        <dbReference type="EMBL" id="CDJ58361.1"/>
    </source>
</evidence>
<keyword evidence="4" id="KW-1185">Reference proteome</keyword>
<keyword evidence="2" id="KW-0732">Signal</keyword>
<reference evidence="3" key="2">
    <citation type="submission" date="2013-10" db="EMBL/GenBank/DDBJ databases">
        <authorList>
            <person name="Aslett M."/>
        </authorList>
    </citation>
    <scope>NUCLEOTIDE SEQUENCE [LARGE SCALE GENOMIC DNA]</scope>
    <source>
        <strain evidence="3">Weybridge</strain>
    </source>
</reference>
<dbReference type="OMA" id="RIAQFIF"/>
<proteinExistence type="predicted"/>
<dbReference type="VEuPathDB" id="ToxoDB:EMWEY_00050080"/>
<dbReference type="OrthoDB" id="348241at2759"/>
<protein>
    <submittedName>
        <fullName evidence="3">Uncharacterized protein</fullName>
    </submittedName>
</protein>
<gene>
    <name evidence="3" type="ORF">EMWEY_00050080</name>
</gene>
<organism evidence="3 4">
    <name type="scientific">Eimeria maxima</name>
    <name type="common">Coccidian parasite</name>
    <dbReference type="NCBI Taxonomy" id="5804"/>
    <lineage>
        <taxon>Eukaryota</taxon>
        <taxon>Sar</taxon>
        <taxon>Alveolata</taxon>
        <taxon>Apicomplexa</taxon>
        <taxon>Conoidasida</taxon>
        <taxon>Coccidia</taxon>
        <taxon>Eucoccidiorida</taxon>
        <taxon>Eimeriorina</taxon>
        <taxon>Eimeriidae</taxon>
        <taxon>Eimeria</taxon>
    </lineage>
</organism>
<dbReference type="GeneID" id="25338994"/>
<accession>U6M2V7</accession>
<keyword evidence="1" id="KW-1133">Transmembrane helix</keyword>
<feature type="transmembrane region" description="Helical" evidence="1">
    <location>
        <begin position="192"/>
        <end position="213"/>
    </location>
</feature>
<dbReference type="RefSeq" id="XP_013335007.1">
    <property type="nucleotide sequence ID" value="XM_013479553.1"/>
</dbReference>
<feature type="chain" id="PRO_5004673216" evidence="2">
    <location>
        <begin position="32"/>
        <end position="258"/>
    </location>
</feature>
<reference evidence="3" key="1">
    <citation type="submission" date="2013-10" db="EMBL/GenBank/DDBJ databases">
        <title>Genomic analysis of the causative agents of coccidiosis in chickens.</title>
        <authorList>
            <person name="Reid A.J."/>
            <person name="Blake D."/>
            <person name="Billington K."/>
            <person name="Browne H."/>
            <person name="Dunn M."/>
            <person name="Hung S."/>
            <person name="Kawahara F."/>
            <person name="Miranda-Saavedra D."/>
            <person name="Mourier T."/>
            <person name="Nagra H."/>
            <person name="Otto T.D."/>
            <person name="Rawlings N."/>
            <person name="Sanchez A."/>
            <person name="Sanders M."/>
            <person name="Subramaniam C."/>
            <person name="Tay Y."/>
            <person name="Dear P."/>
            <person name="Doerig C."/>
            <person name="Gruber A."/>
            <person name="Parkinson J."/>
            <person name="Shirley M."/>
            <person name="Wan K.L."/>
            <person name="Berriman M."/>
            <person name="Tomley F."/>
            <person name="Pain A."/>
        </authorList>
    </citation>
    <scope>NUCLEOTIDE SEQUENCE [LARGE SCALE GENOMIC DNA]</scope>
    <source>
        <strain evidence="3">Weybridge</strain>
    </source>
</reference>
<keyword evidence="1" id="KW-0472">Membrane</keyword>
<evidence type="ECO:0000256" key="1">
    <source>
        <dbReference type="SAM" id="Phobius"/>
    </source>
</evidence>
<dbReference type="Proteomes" id="UP000030763">
    <property type="component" value="Unassembled WGS sequence"/>
</dbReference>
<sequence>MASAKRRIARGAELAACVALWLLSPAGVAAAGGWGTWDLQQHQQAGAAAARAAAPRSVATLTASGNLWGQDLGVPGYEGDHQPVPYARGNTILGDSTLNVKDISFPHQASPRSSFFPVVGNALHGFQHVDTAAPAQQHQQQHMTLADFPIEVESQHTDAMGLGVENVRRGLQLDAKGSLLQVFVNFFKKPRLFKLLVFAAVMLTTFFFVGIFARIAQFVFGIWAALKVLQLLEEDDVPGKGPNPTQFSNARHPAHTME</sequence>